<dbReference type="InterPro" id="IPR052579">
    <property type="entry name" value="Zinc_finger_SWIM"/>
</dbReference>
<dbReference type="OrthoDB" id="113719at2759"/>
<proteinExistence type="predicted"/>
<dbReference type="PANTHER" id="PTHR31569">
    <property type="entry name" value="SWIM-TYPE DOMAIN-CONTAINING PROTEIN"/>
    <property type="match status" value="1"/>
</dbReference>
<dbReference type="Proteomes" id="UP000054423">
    <property type="component" value="Unassembled WGS sequence"/>
</dbReference>
<feature type="compositionally biased region" description="Acidic residues" evidence="1">
    <location>
        <begin position="76"/>
        <end position="90"/>
    </location>
</feature>
<feature type="compositionally biased region" description="Acidic residues" evidence="1">
    <location>
        <begin position="97"/>
        <end position="107"/>
    </location>
</feature>
<dbReference type="Pfam" id="PF21056">
    <property type="entry name" value="ZSWIM1-3_RNaseH-like"/>
    <property type="match status" value="1"/>
</dbReference>
<accession>W2JWZ9</accession>
<protein>
    <recommendedName>
        <fullName evidence="2">ZSWIM1/3 RNaseH-like domain-containing protein</fullName>
    </recommendedName>
</protein>
<gene>
    <name evidence="3" type="ORF">L917_21619</name>
</gene>
<dbReference type="EMBL" id="KI683684">
    <property type="protein sequence ID" value="ETL77437.1"/>
    <property type="molecule type" value="Genomic_DNA"/>
</dbReference>
<name>W2JWZ9_PHYNI</name>
<organism evidence="3">
    <name type="scientific">Phytophthora nicotianae</name>
    <name type="common">Potato buckeye rot agent</name>
    <name type="synonym">Phytophthora parasitica</name>
    <dbReference type="NCBI Taxonomy" id="4792"/>
    <lineage>
        <taxon>Eukaryota</taxon>
        <taxon>Sar</taxon>
        <taxon>Stramenopiles</taxon>
        <taxon>Oomycota</taxon>
        <taxon>Peronosporomycetes</taxon>
        <taxon>Peronosporales</taxon>
        <taxon>Peronosporaceae</taxon>
        <taxon>Phytophthora</taxon>
    </lineage>
</organism>
<feature type="non-terminal residue" evidence="3">
    <location>
        <position position="518"/>
    </location>
</feature>
<dbReference type="PANTHER" id="PTHR31569:SF4">
    <property type="entry name" value="SWIM-TYPE DOMAIN-CONTAINING PROTEIN"/>
    <property type="match status" value="1"/>
</dbReference>
<feature type="region of interest" description="Disordered" evidence="1">
    <location>
        <begin position="1"/>
        <end position="108"/>
    </location>
</feature>
<dbReference type="VEuPathDB" id="FungiDB:PPTG_11304"/>
<evidence type="ECO:0000313" key="3">
    <source>
        <dbReference type="EMBL" id="ETL77437.1"/>
    </source>
</evidence>
<evidence type="ECO:0000256" key="1">
    <source>
        <dbReference type="SAM" id="MobiDB-lite"/>
    </source>
</evidence>
<evidence type="ECO:0000259" key="2">
    <source>
        <dbReference type="Pfam" id="PF21056"/>
    </source>
</evidence>
<reference evidence="3" key="1">
    <citation type="submission" date="2013-11" db="EMBL/GenBank/DDBJ databases">
        <title>The Genome Sequence of Phytophthora parasitica CHvinca01.</title>
        <authorList>
            <consortium name="The Broad Institute Genomics Platform"/>
            <person name="Russ C."/>
            <person name="Tyler B."/>
            <person name="Panabieres F."/>
            <person name="Shan W."/>
            <person name="Tripathy S."/>
            <person name="Grunwald N."/>
            <person name="Machado M."/>
            <person name="Johnson C.S."/>
            <person name="Arredondo F."/>
            <person name="Hong C."/>
            <person name="Coffey M."/>
            <person name="Young S.K."/>
            <person name="Zeng Q."/>
            <person name="Gargeya S."/>
            <person name="Fitzgerald M."/>
            <person name="Abouelleil A."/>
            <person name="Alvarado L."/>
            <person name="Chapman S.B."/>
            <person name="Gainer-Dewar J."/>
            <person name="Goldberg J."/>
            <person name="Griggs A."/>
            <person name="Gujja S."/>
            <person name="Hansen M."/>
            <person name="Howarth C."/>
            <person name="Imamovic A."/>
            <person name="Ireland A."/>
            <person name="Larimer J."/>
            <person name="McCowan C."/>
            <person name="Murphy C."/>
            <person name="Pearson M."/>
            <person name="Poon T.W."/>
            <person name="Priest M."/>
            <person name="Roberts A."/>
            <person name="Saif S."/>
            <person name="Shea T."/>
            <person name="Sykes S."/>
            <person name="Wortman J."/>
            <person name="Nusbaum C."/>
            <person name="Birren B."/>
        </authorList>
    </citation>
    <scope>NUCLEOTIDE SEQUENCE [LARGE SCALE GENOMIC DNA]</scope>
    <source>
        <strain evidence="3">CHvinca01</strain>
    </source>
</reference>
<dbReference type="AlphaFoldDB" id="W2JWZ9"/>
<feature type="domain" description="ZSWIM1/3 RNaseH-like" evidence="2">
    <location>
        <begin position="314"/>
        <end position="440"/>
    </location>
</feature>
<feature type="compositionally biased region" description="Low complexity" evidence="1">
    <location>
        <begin position="21"/>
        <end position="33"/>
    </location>
</feature>
<feature type="region of interest" description="Disordered" evidence="1">
    <location>
        <begin position="146"/>
        <end position="170"/>
    </location>
</feature>
<sequence length="518" mass="57682">MSGGGGIDGDGRTENSSGEGATSSRCGATSRTRASSRPRRGPGLSEMTGVSMELSNSGDGALETGNHRGGMSGGGEVEETEEGVGDDQDSDSGGSSDDAEGTDDASGDELVHVEPPAVWHPNWDAWQSYFTLYCDRTMQGLPVKETMSRSERNKRLRRTKKGADDSQLVPDQFDPYQRTYICTHGWKKRKSRGEGSRPRQHIRLTDCPFRFVVQWNLSRGELQVKNGCFKHNHRVSAAAYATYPTSRGVTNPLVGARVDGMLADGAKRSRIYDYLLDHDQNMIQVDVDNLVREHASSVASVDDNDATAREIAVFSAADPENVSSVAETESGETGVISLTTAHMRRMFGRFSELLMVDCSHKTNRYNYQLLTFMSVNEFGEGCVVQQSLIKPNGDWHMERAIAHFKRSNPTKIDQLRVIVVDKDLNEIRVLETNFPEARLLICHFHVIKYLKEMRSKPDFGKISGEDASQVDALVHKMVYARSEENYDETCASLKGLCERIGIQGFWEYFDKNWNSCQD</sequence>
<dbReference type="InterPro" id="IPR048324">
    <property type="entry name" value="ZSWIM1-3_RNaseH-like"/>
</dbReference>